<dbReference type="GO" id="GO:0016020">
    <property type="term" value="C:membrane"/>
    <property type="evidence" value="ECO:0007669"/>
    <property type="project" value="TreeGrafter"/>
</dbReference>
<evidence type="ECO:0008006" key="4">
    <source>
        <dbReference type="Google" id="ProtNLM"/>
    </source>
</evidence>
<dbReference type="AlphaFoldDB" id="A0AA88MFN8"/>
<name>A0AA88MFN8_CHASR</name>
<organism evidence="2 3">
    <name type="scientific">Channa striata</name>
    <name type="common">Snakehead murrel</name>
    <name type="synonym">Ophicephalus striatus</name>
    <dbReference type="NCBI Taxonomy" id="64152"/>
    <lineage>
        <taxon>Eukaryota</taxon>
        <taxon>Metazoa</taxon>
        <taxon>Chordata</taxon>
        <taxon>Craniata</taxon>
        <taxon>Vertebrata</taxon>
        <taxon>Euteleostomi</taxon>
        <taxon>Actinopterygii</taxon>
        <taxon>Neopterygii</taxon>
        <taxon>Teleostei</taxon>
        <taxon>Neoteleostei</taxon>
        <taxon>Acanthomorphata</taxon>
        <taxon>Anabantaria</taxon>
        <taxon>Anabantiformes</taxon>
        <taxon>Channoidei</taxon>
        <taxon>Channidae</taxon>
        <taxon>Channa</taxon>
    </lineage>
</organism>
<evidence type="ECO:0000256" key="1">
    <source>
        <dbReference type="SAM" id="Phobius"/>
    </source>
</evidence>
<dbReference type="EMBL" id="JAUPFM010000012">
    <property type="protein sequence ID" value="KAK2835432.1"/>
    <property type="molecule type" value="Genomic_DNA"/>
</dbReference>
<keyword evidence="1" id="KW-1133">Transmembrane helix</keyword>
<feature type="transmembrane region" description="Helical" evidence="1">
    <location>
        <begin position="258"/>
        <end position="279"/>
    </location>
</feature>
<feature type="transmembrane region" description="Helical" evidence="1">
    <location>
        <begin position="73"/>
        <end position="92"/>
    </location>
</feature>
<sequence length="400" mass="44871">MRTHILSGHRPSDFLSDVFDFCVWSVSSCFSPDADELCVPVGLCALSALLLLLSSFLLVYQRYKHRTENPGETIFFLYCFLGDTCSTAGAVLSRQLHIQILMGAFAAAVDGVQFMFCCVPMLLCWNSESERSWRMMRNRRRQNLLAVSILMVVAGGFLKSRVTHYYPTTTVDRSLNGRRLLYVTLQDNTEILGYILGLISFVIACTSKFPALGRAKRGQLLSVAYIVSGLLCSLAGALYAAAILLYDTHIQFLLRVMPWLLSAISCVILDLLIIVIHWCKRGTRQHPSIFSPDTVVLLGDSEIPTEETAVRKKCKKQQVNLSAQTKNVTEMTPYMDVSIHPPRKMCLKEVTLSKEEAVDQIRVKTVRVVRVDSHCSSDTSSYSSPVSSDLEWDFEETHSQ</sequence>
<dbReference type="GO" id="GO:0015174">
    <property type="term" value="F:basic amino acid transmembrane transporter activity"/>
    <property type="evidence" value="ECO:0007669"/>
    <property type="project" value="TreeGrafter"/>
</dbReference>
<reference evidence="2" key="1">
    <citation type="submission" date="2023-07" db="EMBL/GenBank/DDBJ databases">
        <title>Chromosome-level Genome Assembly of Striped Snakehead (Channa striata).</title>
        <authorList>
            <person name="Liu H."/>
        </authorList>
    </citation>
    <scope>NUCLEOTIDE SEQUENCE</scope>
    <source>
        <strain evidence="2">Gz</strain>
        <tissue evidence="2">Muscle</tissue>
    </source>
</reference>
<protein>
    <recommendedName>
        <fullName evidence="4">Transmembrane protein 44</fullName>
    </recommendedName>
</protein>
<gene>
    <name evidence="2" type="ORF">Q5P01_015916</name>
</gene>
<dbReference type="PANTHER" id="PTHR16201:SF53">
    <property type="entry name" value="TRANSMEMBRANE PROTEIN 44"/>
    <property type="match status" value="1"/>
</dbReference>
<keyword evidence="3" id="KW-1185">Reference proteome</keyword>
<proteinExistence type="predicted"/>
<keyword evidence="1" id="KW-0812">Transmembrane</keyword>
<feature type="transmembrane region" description="Helical" evidence="1">
    <location>
        <begin position="191"/>
        <end position="211"/>
    </location>
</feature>
<feature type="transmembrane region" description="Helical" evidence="1">
    <location>
        <begin position="40"/>
        <end position="61"/>
    </location>
</feature>
<feature type="transmembrane region" description="Helical" evidence="1">
    <location>
        <begin position="144"/>
        <end position="162"/>
    </location>
</feature>
<dbReference type="InterPro" id="IPR051415">
    <property type="entry name" value="LAAT-1"/>
</dbReference>
<comment type="caution">
    <text evidence="2">The sequence shown here is derived from an EMBL/GenBank/DDBJ whole genome shotgun (WGS) entry which is preliminary data.</text>
</comment>
<accession>A0AA88MFN8</accession>
<feature type="transmembrane region" description="Helical" evidence="1">
    <location>
        <begin position="98"/>
        <end position="123"/>
    </location>
</feature>
<dbReference type="Proteomes" id="UP001187415">
    <property type="component" value="Unassembled WGS sequence"/>
</dbReference>
<keyword evidence="1" id="KW-0472">Membrane</keyword>
<evidence type="ECO:0000313" key="2">
    <source>
        <dbReference type="EMBL" id="KAK2835432.1"/>
    </source>
</evidence>
<evidence type="ECO:0000313" key="3">
    <source>
        <dbReference type="Proteomes" id="UP001187415"/>
    </source>
</evidence>
<dbReference type="PANTHER" id="PTHR16201">
    <property type="entry name" value="SEVEN TRANSMEMBRANE PROTEIN 1-RELATED"/>
    <property type="match status" value="1"/>
</dbReference>
<feature type="transmembrane region" description="Helical" evidence="1">
    <location>
        <begin position="223"/>
        <end position="246"/>
    </location>
</feature>